<feature type="domain" description="SAM" evidence="2">
    <location>
        <begin position="198"/>
        <end position="255"/>
    </location>
</feature>
<dbReference type="Gene3D" id="1.10.150.50">
    <property type="entry name" value="Transcription Factor, Ets-1"/>
    <property type="match status" value="1"/>
</dbReference>
<protein>
    <recommendedName>
        <fullName evidence="2">SAM domain-containing protein</fullName>
    </recommendedName>
</protein>
<name>A0A9W7E3Q3_9STRA</name>
<feature type="region of interest" description="Disordered" evidence="1">
    <location>
        <begin position="440"/>
        <end position="529"/>
    </location>
</feature>
<feature type="region of interest" description="Disordered" evidence="1">
    <location>
        <begin position="612"/>
        <end position="672"/>
    </location>
</feature>
<dbReference type="Pfam" id="PF00536">
    <property type="entry name" value="SAM_1"/>
    <property type="match status" value="1"/>
</dbReference>
<dbReference type="EMBL" id="BRXY01000098">
    <property type="protein sequence ID" value="GMH65042.1"/>
    <property type="molecule type" value="Genomic_DNA"/>
</dbReference>
<feature type="compositionally biased region" description="Basic and acidic residues" evidence="1">
    <location>
        <begin position="275"/>
        <end position="289"/>
    </location>
</feature>
<sequence length="1398" mass="150304">MATLSHPLLTPTKENAPPSALNIEKSLNINSAATNKSGIISPTTLGKKLRVKRSKLVETNMVSSPTNNSNSIPTPVEEPARPYSPEHYAPEVTSDDSGLTLVKTRDLTDVRGSNRYADVDDDDDVVVVDNPNDNDSDEGMMPGEAVKRSSEGLKRSQSEPGNSFMFSSPGGHTPAGSAAGVVKNKLKMKMENISEISDLSQFFDSIRISPDVATQYLKVMVESGYDDVLSLEDATEEDLCSIGVKAGHAKRMKRASSMANKSKDNAASVLSRTQPEVRVRGKSAGEERTDTFEADIKRAEEIRRKGRAKSAVGKEMAKKELTLKYDPAASVNDMDYAKTKLQAQAAKIRELEAKLAENVMDEGHATVAVKATATSTATANNTTTNAKKLTAEERLQAHKNRKAAEINATAKQGQWQAPPPKEEGIKKVKQNDALLDRLTCKNNEERRDREKAKALEKKRAKAAAAKQKRMMQGSGSAPPPPMDGIESPAPGAMRSEVGKEVAAAVRKTAPNLTGGGSSKPKLTAQERKDALLARLSLSTAERRATTEGSADDKVKKALAGHKLKKKKFNMATVYDPAAAACETCGSKEECEEDVDTPGTFYCKKCWDEYEEDAGGADSGTTQLRRSMSELKNKPAPVSTGAVKHDQLPTSPPTKQEAAKQLKSPPPAPPVNKSVEVTTSDAIPDYLWIIHDNPTLPSQIQKRQLPVMIETKDGRPDWVRIIMGTIQSCGRVKDNDRGTESLMVKDLMGYYVNKVECETRVQNGDGNIIEFRLEKEGSLALSGDDATMSVKAFLKGCKSRVDVILDPHSDGGEWFPLKEANRSMAPQFKSNGVGYLRLGDDMSKNGVAFLSEDDCESFFSEENVSPTAMAGMGRETPKAVTSTTAAQQQQQTFSADDEEDADELDFGEEEIEGSPTEIIKTLQEAVAVGIGSGAGAAALKWHEKVDLITRLGKLVSMAKGREFASSSLVTLQDMLKAKNVNVHVLRAIVVSIGRIGWGIKAELTKTPSWRTIILDLLKLLKSKQVAIEAKQTLKMLHGRCFGLKQVLGFLNQALGRGKSAGGGSKKGGKAPAKAAGKAAGNAAVTEIVEWIADSVEDERHGNLLCGASDKSTIENIAGLFMSCVNNRDVKCRRAAQEGLVGVLVLGVAGGNFDRVSVLSLIDEIEKSNAKMHSSIVKLVKEELASLGVKSARAASAGRARQGQQGARGASAGRVRKAEGESLEGPGGGGEGGASMEGEVKKTEAVQECARRWGEVQYLLRKPPMQAADIERVVSEAKQGIYFLETLDAESQRLGMLRGALSRCVLPYDENTSTLDQANVANGPALQSDLDKVDLGEGVMNRMRDGAIALRGLVRVKIADDNDLDLAAVALKDVVDFFALLKKAAGAGGEEESYKLLRTL</sequence>
<feature type="region of interest" description="Disordered" evidence="1">
    <location>
        <begin position="535"/>
        <end position="554"/>
    </location>
</feature>
<feature type="compositionally biased region" description="Acidic residues" evidence="1">
    <location>
        <begin position="119"/>
        <end position="138"/>
    </location>
</feature>
<evidence type="ECO:0000313" key="3">
    <source>
        <dbReference type="EMBL" id="GMH65042.1"/>
    </source>
</evidence>
<dbReference type="OrthoDB" id="43030at2759"/>
<feature type="region of interest" description="Disordered" evidence="1">
    <location>
        <begin position="257"/>
        <end position="289"/>
    </location>
</feature>
<evidence type="ECO:0000256" key="1">
    <source>
        <dbReference type="SAM" id="MobiDB-lite"/>
    </source>
</evidence>
<comment type="caution">
    <text evidence="3">The sequence shown here is derived from an EMBL/GenBank/DDBJ whole genome shotgun (WGS) entry which is preliminary data.</text>
</comment>
<dbReference type="InterPro" id="IPR013761">
    <property type="entry name" value="SAM/pointed_sf"/>
</dbReference>
<feature type="compositionally biased region" description="Low complexity" evidence="1">
    <location>
        <begin position="63"/>
        <end position="75"/>
    </location>
</feature>
<dbReference type="Proteomes" id="UP001165085">
    <property type="component" value="Unassembled WGS sequence"/>
</dbReference>
<organism evidence="3 4">
    <name type="scientific">Triparma strigata</name>
    <dbReference type="NCBI Taxonomy" id="1606541"/>
    <lineage>
        <taxon>Eukaryota</taxon>
        <taxon>Sar</taxon>
        <taxon>Stramenopiles</taxon>
        <taxon>Ochrophyta</taxon>
        <taxon>Bolidophyceae</taxon>
        <taxon>Parmales</taxon>
        <taxon>Triparmaceae</taxon>
        <taxon>Triparma</taxon>
    </lineage>
</organism>
<dbReference type="InterPro" id="IPR001660">
    <property type="entry name" value="SAM"/>
</dbReference>
<feature type="compositionally biased region" description="Gly residues" evidence="1">
    <location>
        <begin position="1223"/>
        <end position="1233"/>
    </location>
</feature>
<gene>
    <name evidence="3" type="ORF">TrST_g9684</name>
</gene>
<feature type="region of interest" description="Disordered" evidence="1">
    <location>
        <begin position="58"/>
        <end position="97"/>
    </location>
</feature>
<feature type="compositionally biased region" description="Basic residues" evidence="1">
    <location>
        <begin position="458"/>
        <end position="469"/>
    </location>
</feature>
<feature type="region of interest" description="Disordered" evidence="1">
    <location>
        <begin position="113"/>
        <end position="178"/>
    </location>
</feature>
<keyword evidence="4" id="KW-1185">Reference proteome</keyword>
<feature type="compositionally biased region" description="Basic and acidic residues" evidence="1">
    <location>
        <begin position="145"/>
        <end position="157"/>
    </location>
</feature>
<feature type="compositionally biased region" description="Basic and acidic residues" evidence="1">
    <location>
        <begin position="540"/>
        <end position="554"/>
    </location>
</feature>
<accession>A0A9W7E3Q3</accession>
<feature type="region of interest" description="Disordered" evidence="1">
    <location>
        <begin position="1194"/>
        <end position="1238"/>
    </location>
</feature>
<reference evidence="4" key="1">
    <citation type="journal article" date="2023" name="Commun. Biol.">
        <title>Genome analysis of Parmales, the sister group of diatoms, reveals the evolutionary specialization of diatoms from phago-mixotrophs to photoautotrophs.</title>
        <authorList>
            <person name="Ban H."/>
            <person name="Sato S."/>
            <person name="Yoshikawa S."/>
            <person name="Yamada K."/>
            <person name="Nakamura Y."/>
            <person name="Ichinomiya M."/>
            <person name="Sato N."/>
            <person name="Blanc-Mathieu R."/>
            <person name="Endo H."/>
            <person name="Kuwata A."/>
            <person name="Ogata H."/>
        </authorList>
    </citation>
    <scope>NUCLEOTIDE SEQUENCE [LARGE SCALE GENOMIC DNA]</scope>
    <source>
        <strain evidence="4">NIES 3701</strain>
    </source>
</reference>
<feature type="compositionally biased region" description="Basic and acidic residues" evidence="1">
    <location>
        <begin position="440"/>
        <end position="457"/>
    </location>
</feature>
<feature type="compositionally biased region" description="Low complexity" evidence="1">
    <location>
        <begin position="1194"/>
        <end position="1211"/>
    </location>
</feature>
<proteinExistence type="predicted"/>
<dbReference type="SUPFAM" id="SSF47769">
    <property type="entry name" value="SAM/Pointed domain"/>
    <property type="match status" value="1"/>
</dbReference>
<evidence type="ECO:0000313" key="4">
    <source>
        <dbReference type="Proteomes" id="UP001165085"/>
    </source>
</evidence>
<evidence type="ECO:0000259" key="2">
    <source>
        <dbReference type="Pfam" id="PF00536"/>
    </source>
</evidence>